<proteinExistence type="predicted"/>
<evidence type="ECO:0000313" key="3">
    <source>
        <dbReference type="EMBL" id="KAJ9669784.1"/>
    </source>
</evidence>
<dbReference type="InterPro" id="IPR012677">
    <property type="entry name" value="Nucleotide-bd_a/b_plait_sf"/>
</dbReference>
<name>A0ABQ9P8A0_9PEZI</name>
<dbReference type="PROSITE" id="PS51025">
    <property type="entry name" value="PWI"/>
    <property type="match status" value="1"/>
</dbReference>
<feature type="compositionally biased region" description="Acidic residues" evidence="1">
    <location>
        <begin position="450"/>
        <end position="460"/>
    </location>
</feature>
<feature type="compositionally biased region" description="Basic and acidic residues" evidence="1">
    <location>
        <begin position="353"/>
        <end position="374"/>
    </location>
</feature>
<feature type="compositionally biased region" description="Pro residues" evidence="1">
    <location>
        <begin position="61"/>
        <end position="76"/>
    </location>
</feature>
<evidence type="ECO:0000256" key="1">
    <source>
        <dbReference type="SAM" id="MobiDB-lite"/>
    </source>
</evidence>
<dbReference type="SUPFAM" id="SSF54928">
    <property type="entry name" value="RNA-binding domain, RBD"/>
    <property type="match status" value="1"/>
</dbReference>
<feature type="compositionally biased region" description="Low complexity" evidence="1">
    <location>
        <begin position="13"/>
        <end position="28"/>
    </location>
</feature>
<evidence type="ECO:0000313" key="4">
    <source>
        <dbReference type="Proteomes" id="UP001172684"/>
    </source>
</evidence>
<keyword evidence="4" id="KW-1185">Reference proteome</keyword>
<dbReference type="InterPro" id="IPR052768">
    <property type="entry name" value="RBM25"/>
</dbReference>
<feature type="compositionally biased region" description="Basic and acidic residues" evidence="1">
    <location>
        <begin position="554"/>
        <end position="579"/>
    </location>
</feature>
<dbReference type="InterPro" id="IPR035979">
    <property type="entry name" value="RBD_domain_sf"/>
</dbReference>
<dbReference type="PANTHER" id="PTHR18806:SF4">
    <property type="entry name" value="RNA-BINDING PROTEIN 25"/>
    <property type="match status" value="1"/>
</dbReference>
<feature type="domain" description="PWI" evidence="2">
    <location>
        <begin position="685"/>
        <end position="776"/>
    </location>
</feature>
<gene>
    <name evidence="3" type="ORF">H2201_000169</name>
</gene>
<sequence>MYNYQAPGQYGRPPSYGGFPGAPSSSPGMGPPPGIGNAPGMGPPPSVGAPPGMQQAQSPATPRPGGLPPNFAPPAGMPNINFSAPVIRLGTTGPGRGPEPVRRDTNAEPMSAGGRRGLGMGSDYRGTEQQRQQIRDSMMALQPPTREEIARTIFVGNITEGVGGDQGLERILRTAGSLRRWTRATDADNKPCRFGFAEYEDAESLETAAAIFRDVEVPLKRQEPKAKQEMDGAGEENGEVEKAKLLVVVDEASMKYAEEWKERRNESESASEFRIDTARESLQSVLRSLFRPVPSARMDQDGDVAMADGEPKSDATAAEVITIPLSAEDELSDIPAEMRETVAAEIAAFRDRSNRRDLERLRREEEAEALERQRGGRANRLASPLPTAPSGPGGANGIPLGPRERGVVGAPSGPKAFQGSQVPKDYQGGVTFVNGSGINGAASAGWINREDEDSDASDEELERRRQEKKEAELEKIYLDYERRWLNRERSRTAAVEREKARDKDEEAVQSREKDAVAKRLKEWNDDVEAQKKTEEYYVDRSLWIRNRMAFRAREAEADDRDRANEDREKAREEQKREQARGMADSFLDRQAEELGSRVQTPREPARFKMSLGTAAAQKAQAAAPKRRTIAEVEGLLEDEEEADTTTRRTLVPIKFDTAAEAAGLTDEERQEAAKQLAGDIPTDKEGLWNWPIKWEFVDDTVLTERLKPFVEKKIVEYLGVQEQMLVDVVEGHIRKRGGPDELIGELEGALDEEAEVLVKKLWLSRLTSITEEEFKDFKDFKDFKEFKLHCRSDQRYVAFSESDRSSRIPFVTNGTFSA</sequence>
<dbReference type="Gene3D" id="1.20.1390.10">
    <property type="entry name" value="PWI domain"/>
    <property type="match status" value="1"/>
</dbReference>
<feature type="region of interest" description="Disordered" evidence="1">
    <location>
        <begin position="1"/>
        <end position="132"/>
    </location>
</feature>
<dbReference type="InterPro" id="IPR002483">
    <property type="entry name" value="PWI_dom"/>
</dbReference>
<dbReference type="Proteomes" id="UP001172684">
    <property type="component" value="Unassembled WGS sequence"/>
</dbReference>
<feature type="region of interest" description="Disordered" evidence="1">
    <location>
        <begin position="554"/>
        <end position="584"/>
    </location>
</feature>
<accession>A0ABQ9P8A0</accession>
<dbReference type="PANTHER" id="PTHR18806">
    <property type="entry name" value="RBM25 PROTEIN"/>
    <property type="match status" value="1"/>
</dbReference>
<feature type="region of interest" description="Disordered" evidence="1">
    <location>
        <begin position="293"/>
        <end position="315"/>
    </location>
</feature>
<organism evidence="3 4">
    <name type="scientific">Coniosporium apollinis</name>
    <dbReference type="NCBI Taxonomy" id="61459"/>
    <lineage>
        <taxon>Eukaryota</taxon>
        <taxon>Fungi</taxon>
        <taxon>Dikarya</taxon>
        <taxon>Ascomycota</taxon>
        <taxon>Pezizomycotina</taxon>
        <taxon>Dothideomycetes</taxon>
        <taxon>Dothideomycetes incertae sedis</taxon>
        <taxon>Coniosporium</taxon>
    </lineage>
</organism>
<feature type="region of interest" description="Disordered" evidence="1">
    <location>
        <begin position="353"/>
        <end position="468"/>
    </location>
</feature>
<dbReference type="SMART" id="SM00311">
    <property type="entry name" value="PWI"/>
    <property type="match status" value="1"/>
</dbReference>
<protein>
    <recommendedName>
        <fullName evidence="2">PWI domain-containing protein</fullName>
    </recommendedName>
</protein>
<dbReference type="Pfam" id="PF01480">
    <property type="entry name" value="PWI"/>
    <property type="match status" value="1"/>
</dbReference>
<dbReference type="Gene3D" id="3.30.70.330">
    <property type="match status" value="1"/>
</dbReference>
<feature type="compositionally biased region" description="Low complexity" evidence="1">
    <location>
        <begin position="434"/>
        <end position="447"/>
    </location>
</feature>
<reference evidence="3" key="1">
    <citation type="submission" date="2022-10" db="EMBL/GenBank/DDBJ databases">
        <title>Culturing micro-colonial fungi from biological soil crusts in the Mojave desert and describing Neophaeococcomyces mojavensis, and introducing the new genera and species Taxawa tesnikishii.</title>
        <authorList>
            <person name="Kurbessoian T."/>
            <person name="Stajich J.E."/>
        </authorList>
    </citation>
    <scope>NUCLEOTIDE SEQUENCE</scope>
    <source>
        <strain evidence="3">TK_1</strain>
    </source>
</reference>
<feature type="region of interest" description="Disordered" evidence="1">
    <location>
        <begin position="489"/>
        <end position="515"/>
    </location>
</feature>
<evidence type="ECO:0000259" key="2">
    <source>
        <dbReference type="PROSITE" id="PS51025"/>
    </source>
</evidence>
<comment type="caution">
    <text evidence="3">The sequence shown here is derived from an EMBL/GenBank/DDBJ whole genome shotgun (WGS) entry which is preliminary data.</text>
</comment>
<dbReference type="EMBL" id="JAPDRL010000001">
    <property type="protein sequence ID" value="KAJ9669784.1"/>
    <property type="molecule type" value="Genomic_DNA"/>
</dbReference>